<keyword evidence="6" id="KW-0735">Signal-anchor</keyword>
<dbReference type="GO" id="GO:0009969">
    <property type="term" value="P:xyloglucan biosynthetic process"/>
    <property type="evidence" value="ECO:0007669"/>
    <property type="project" value="TreeGrafter"/>
</dbReference>
<evidence type="ECO:0000256" key="1">
    <source>
        <dbReference type="ARBA" id="ARBA00004323"/>
    </source>
</evidence>
<evidence type="ECO:0000256" key="13">
    <source>
        <dbReference type="SAM" id="Phobius"/>
    </source>
</evidence>
<comment type="similarity">
    <text evidence="2">Belongs to the glycosyltransferase 34 family.</text>
</comment>
<dbReference type="OrthoDB" id="205108at2759"/>
<dbReference type="PANTHER" id="PTHR31311:SF22">
    <property type="entry name" value="GLYCOSYLTRANSFERASE 4-RELATED"/>
    <property type="match status" value="1"/>
</dbReference>
<organism evidence="14 15">
    <name type="scientific">Panicum virgatum</name>
    <name type="common">Blackwell switchgrass</name>
    <dbReference type="NCBI Taxonomy" id="38727"/>
    <lineage>
        <taxon>Eukaryota</taxon>
        <taxon>Viridiplantae</taxon>
        <taxon>Streptophyta</taxon>
        <taxon>Embryophyta</taxon>
        <taxon>Tracheophyta</taxon>
        <taxon>Spermatophyta</taxon>
        <taxon>Magnoliopsida</taxon>
        <taxon>Liliopsida</taxon>
        <taxon>Poales</taxon>
        <taxon>Poaceae</taxon>
        <taxon>PACMAD clade</taxon>
        <taxon>Panicoideae</taxon>
        <taxon>Panicodae</taxon>
        <taxon>Paniceae</taxon>
        <taxon>Panicinae</taxon>
        <taxon>Panicum</taxon>
        <taxon>Panicum sect. Hiantes</taxon>
    </lineage>
</organism>
<dbReference type="GO" id="GO:0000139">
    <property type="term" value="C:Golgi membrane"/>
    <property type="evidence" value="ECO:0007669"/>
    <property type="project" value="UniProtKB-SubCell"/>
</dbReference>
<dbReference type="InterPro" id="IPR029044">
    <property type="entry name" value="Nucleotide-diphossugar_trans"/>
</dbReference>
<evidence type="ECO:0000256" key="2">
    <source>
        <dbReference type="ARBA" id="ARBA00005664"/>
    </source>
</evidence>
<accession>A0A8T0N086</accession>
<dbReference type="GO" id="GO:0016758">
    <property type="term" value="F:hexosyltransferase activity"/>
    <property type="evidence" value="ECO:0007669"/>
    <property type="project" value="TreeGrafter"/>
</dbReference>
<dbReference type="Pfam" id="PF05637">
    <property type="entry name" value="Glyco_transf_34"/>
    <property type="match status" value="1"/>
</dbReference>
<keyword evidence="3" id="KW-0328">Glycosyltransferase</keyword>
<evidence type="ECO:0000256" key="3">
    <source>
        <dbReference type="ARBA" id="ARBA00022676"/>
    </source>
</evidence>
<evidence type="ECO:0000256" key="5">
    <source>
        <dbReference type="ARBA" id="ARBA00022692"/>
    </source>
</evidence>
<dbReference type="GO" id="GO:0005802">
    <property type="term" value="C:trans-Golgi network"/>
    <property type="evidence" value="ECO:0007669"/>
    <property type="project" value="TreeGrafter"/>
</dbReference>
<evidence type="ECO:0000256" key="6">
    <source>
        <dbReference type="ARBA" id="ARBA00022968"/>
    </source>
</evidence>
<protein>
    <recommendedName>
        <fullName evidence="16">Glycosyltransferase 4</fullName>
    </recommendedName>
</protein>
<keyword evidence="15" id="KW-1185">Reference proteome</keyword>
<gene>
    <name evidence="14" type="ORF">PVAP13_9NG677000</name>
</gene>
<evidence type="ECO:0000256" key="4">
    <source>
        <dbReference type="ARBA" id="ARBA00022679"/>
    </source>
</evidence>
<evidence type="ECO:0000256" key="12">
    <source>
        <dbReference type="SAM" id="MobiDB-lite"/>
    </source>
</evidence>
<proteinExistence type="inferred from homology"/>
<dbReference type="FunFam" id="3.90.550.10:FF:000101">
    <property type="entry name" value="Probable glycosyltransferase 5"/>
    <property type="match status" value="1"/>
</dbReference>
<evidence type="ECO:0000256" key="11">
    <source>
        <dbReference type="ARBA" id="ARBA00059144"/>
    </source>
</evidence>
<evidence type="ECO:0000313" key="14">
    <source>
        <dbReference type="EMBL" id="KAG2541339.1"/>
    </source>
</evidence>
<dbReference type="GO" id="GO:0035252">
    <property type="term" value="F:UDP-xylosyltransferase activity"/>
    <property type="evidence" value="ECO:0007669"/>
    <property type="project" value="TreeGrafter"/>
</dbReference>
<comment type="caution">
    <text evidence="14">The sequence shown here is derived from an EMBL/GenBank/DDBJ whole genome shotgun (WGS) entry which is preliminary data.</text>
</comment>
<evidence type="ECO:0008006" key="16">
    <source>
        <dbReference type="Google" id="ProtNLM"/>
    </source>
</evidence>
<feature type="region of interest" description="Disordered" evidence="12">
    <location>
        <begin position="59"/>
        <end position="90"/>
    </location>
</feature>
<dbReference type="AlphaFoldDB" id="A0A8T0N086"/>
<keyword evidence="8" id="KW-0333">Golgi apparatus</keyword>
<keyword evidence="9 13" id="KW-0472">Membrane</keyword>
<comment type="subcellular location">
    <subcellularLocation>
        <location evidence="1">Golgi apparatus membrane</location>
        <topology evidence="1">Single-pass type II membrane protein</topology>
    </subcellularLocation>
</comment>
<reference evidence="14" key="1">
    <citation type="submission" date="2020-05" db="EMBL/GenBank/DDBJ databases">
        <title>WGS assembly of Panicum virgatum.</title>
        <authorList>
            <person name="Lovell J.T."/>
            <person name="Jenkins J."/>
            <person name="Shu S."/>
            <person name="Juenger T.E."/>
            <person name="Schmutz J."/>
        </authorList>
    </citation>
    <scope>NUCLEOTIDE SEQUENCE</scope>
    <source>
        <strain evidence="14">AP13</strain>
    </source>
</reference>
<feature type="compositionally biased region" description="Pro residues" evidence="12">
    <location>
        <begin position="66"/>
        <end position="76"/>
    </location>
</feature>
<dbReference type="EMBL" id="CM029054">
    <property type="protein sequence ID" value="KAG2541339.1"/>
    <property type="molecule type" value="Genomic_DNA"/>
</dbReference>
<evidence type="ECO:0000256" key="10">
    <source>
        <dbReference type="ARBA" id="ARBA00023180"/>
    </source>
</evidence>
<dbReference type="Gene3D" id="3.90.550.10">
    <property type="entry name" value="Spore Coat Polysaccharide Biosynthesis Protein SpsA, Chain A"/>
    <property type="match status" value="1"/>
</dbReference>
<keyword evidence="4" id="KW-0808">Transferase</keyword>
<name>A0A8T0N086_PANVG</name>
<dbReference type="InterPro" id="IPR008630">
    <property type="entry name" value="Glyco_trans_34"/>
</dbReference>
<dbReference type="Proteomes" id="UP000823388">
    <property type="component" value="Chromosome 9N"/>
</dbReference>
<dbReference type="GO" id="GO:0005768">
    <property type="term" value="C:endosome"/>
    <property type="evidence" value="ECO:0007669"/>
    <property type="project" value="TreeGrafter"/>
</dbReference>
<evidence type="ECO:0000256" key="8">
    <source>
        <dbReference type="ARBA" id="ARBA00023034"/>
    </source>
</evidence>
<feature type="transmembrane region" description="Helical" evidence="13">
    <location>
        <begin position="20"/>
        <end position="39"/>
    </location>
</feature>
<evidence type="ECO:0000313" key="15">
    <source>
        <dbReference type="Proteomes" id="UP000823388"/>
    </source>
</evidence>
<evidence type="ECO:0000256" key="7">
    <source>
        <dbReference type="ARBA" id="ARBA00022989"/>
    </source>
</evidence>
<keyword evidence="7 13" id="KW-1133">Transmembrane helix</keyword>
<dbReference type="GO" id="GO:0033843">
    <property type="term" value="F:xyloglucan 6-xylosyltransferase activity"/>
    <property type="evidence" value="ECO:0007669"/>
    <property type="project" value="TreeGrafter"/>
</dbReference>
<comment type="function">
    <text evidence="11">Probable glycosyltransferase that may be involved in the biosynthesis of xyloglucan.</text>
</comment>
<keyword evidence="10" id="KW-0325">Glycoprotein</keyword>
<dbReference type="PANTHER" id="PTHR31311">
    <property type="entry name" value="XYLOGLUCAN 6-XYLOSYLTRANSFERASE 5-RELATED-RELATED"/>
    <property type="match status" value="1"/>
</dbReference>
<keyword evidence="5 13" id="KW-0812">Transmembrane</keyword>
<evidence type="ECO:0000256" key="9">
    <source>
        <dbReference type="ARBA" id="ARBA00023136"/>
    </source>
</evidence>
<sequence length="427" mass="48107">MSDQAVAADRRGCQHPPFRLLAVLVLLFLGAPCAIFFVMSTGLARLPRIRVEYDRCHAHSSARTDQPPPSLSPSPPLRQLTDPPHSLGPVPSDYDERRVAQWLRDNPRFPAFVAPGRPRVLVVTGSSPRRCSAPDGDHLLLRAFKNKVDYCRVHGFDIFYSTAVLDAELTGFWTKLPLLRALMLAHPETEFLWWMDSDLMLTDMLFEPPWDRYGSHNLVIPGWDAKVYSAKSRLGVNAGSFIIRNCRWSLDLLDAWARMGPRGPVREMYGKLIAGTLSDRGPYEACDHSTLMYLLVTERGRWGGKTFLESSYSLHGFWAGIVDRYEEMRRDPAPGPGGERWPLVTHFVGCKPCGGVDSSYDTARCRRGMERALNFADDQILNLYGFEHESLNSTAVRRVRNDTGGPLDADDVVLRRLLHPTFRAANL</sequence>